<dbReference type="InterPro" id="IPR003399">
    <property type="entry name" value="Mce/MlaD"/>
</dbReference>
<proteinExistence type="predicted"/>
<evidence type="ECO:0000259" key="3">
    <source>
        <dbReference type="Pfam" id="PF11887"/>
    </source>
</evidence>
<dbReference type="Pfam" id="PF02470">
    <property type="entry name" value="MlaD"/>
    <property type="match status" value="1"/>
</dbReference>
<dbReference type="InterPro" id="IPR052336">
    <property type="entry name" value="MlaD_Phospholipid_Transporter"/>
</dbReference>
<reference evidence="5" key="1">
    <citation type="journal article" date="2019" name="Int. J. Syst. Evol. Microbiol.">
        <title>The Global Catalogue of Microorganisms (GCM) 10K type strain sequencing project: providing services to taxonomists for standard genome sequencing and annotation.</title>
        <authorList>
            <consortium name="The Broad Institute Genomics Platform"/>
            <consortium name="The Broad Institute Genome Sequencing Center for Infectious Disease"/>
            <person name="Wu L."/>
            <person name="Ma J."/>
        </authorList>
    </citation>
    <scope>NUCLEOTIDE SEQUENCE [LARGE SCALE GENOMIC DNA]</scope>
    <source>
        <strain evidence="5">KLKA75</strain>
    </source>
</reference>
<keyword evidence="1" id="KW-1133">Transmembrane helix</keyword>
<evidence type="ECO:0000256" key="1">
    <source>
        <dbReference type="SAM" id="Phobius"/>
    </source>
</evidence>
<feature type="transmembrane region" description="Helical" evidence="1">
    <location>
        <begin position="12"/>
        <end position="33"/>
    </location>
</feature>
<dbReference type="Pfam" id="PF11887">
    <property type="entry name" value="Mce4_CUP1"/>
    <property type="match status" value="1"/>
</dbReference>
<keyword evidence="1" id="KW-0812">Transmembrane</keyword>
<keyword evidence="1" id="KW-0472">Membrane</keyword>
<accession>A0ABV9UB57</accession>
<organism evidence="4 5">
    <name type="scientific">Actinomadura gamaensis</name>
    <dbReference type="NCBI Taxonomy" id="1763541"/>
    <lineage>
        <taxon>Bacteria</taxon>
        <taxon>Bacillati</taxon>
        <taxon>Actinomycetota</taxon>
        <taxon>Actinomycetes</taxon>
        <taxon>Streptosporangiales</taxon>
        <taxon>Thermomonosporaceae</taxon>
        <taxon>Actinomadura</taxon>
    </lineage>
</organism>
<protein>
    <submittedName>
        <fullName evidence="4">MlaD family protein</fullName>
    </submittedName>
</protein>
<evidence type="ECO:0000313" key="4">
    <source>
        <dbReference type="EMBL" id="MFC4913404.1"/>
    </source>
</evidence>
<feature type="domain" description="Mammalian cell entry C-terminal" evidence="3">
    <location>
        <begin position="125"/>
        <end position="301"/>
    </location>
</feature>
<feature type="domain" description="Mce/MlaD" evidence="2">
    <location>
        <begin position="40"/>
        <end position="116"/>
    </location>
</feature>
<name>A0ABV9UB57_9ACTN</name>
<gene>
    <name evidence="4" type="ORF">ACFPCY_39325</name>
</gene>
<dbReference type="PANTHER" id="PTHR33371">
    <property type="entry name" value="INTERMEMBRANE PHOSPHOLIPID TRANSPORT SYSTEM BINDING PROTEIN MLAD-RELATED"/>
    <property type="match status" value="1"/>
</dbReference>
<dbReference type="RefSeq" id="WP_378264297.1">
    <property type="nucleotide sequence ID" value="NZ_JBHSIT010000017.1"/>
</dbReference>
<dbReference type="InterPro" id="IPR024516">
    <property type="entry name" value="Mce_C"/>
</dbReference>
<dbReference type="EMBL" id="JBHSIT010000017">
    <property type="protein sequence ID" value="MFC4913404.1"/>
    <property type="molecule type" value="Genomic_DNA"/>
</dbReference>
<sequence>MSEVGLSGRSRAVFSCFGAAVIAGASGLAVYAANPSPPPSRYYSATFARAGQGLDSRSDVKVRGVTVGNVDSVKLTGDGRVRVRLRVDRGVRVPRGAEARIDPVSIFGPKEISLDFAGAGDGPYLADGDAIARTREASDPAETAMPAYRLSQAIDPDDVVTLTRTLSEGLNGQGPALHRTIDNGSRLAGLGTSDRAELRTLIGSLNGLAGTFQGRGDEIVRTSRDASGLTALVGDRPDRITALLDQAGILSGRVGDRLRDHGANAGSLIDDLSGPATLVAANRPALSLLITNLTRLFNGLGGMLNGPGPSGYRTAMMIDSQQITPCGIFIDLCATATPAR</sequence>
<evidence type="ECO:0000313" key="5">
    <source>
        <dbReference type="Proteomes" id="UP001595872"/>
    </source>
</evidence>
<evidence type="ECO:0000259" key="2">
    <source>
        <dbReference type="Pfam" id="PF02470"/>
    </source>
</evidence>
<dbReference type="Proteomes" id="UP001595872">
    <property type="component" value="Unassembled WGS sequence"/>
</dbReference>
<dbReference type="PANTHER" id="PTHR33371:SF16">
    <property type="entry name" value="MCE-FAMILY PROTEIN MCE3F"/>
    <property type="match status" value="1"/>
</dbReference>
<comment type="caution">
    <text evidence="4">The sequence shown here is derived from an EMBL/GenBank/DDBJ whole genome shotgun (WGS) entry which is preliminary data.</text>
</comment>
<keyword evidence="5" id="KW-1185">Reference proteome</keyword>